<evidence type="ECO:0000256" key="1">
    <source>
        <dbReference type="SAM" id="Phobius"/>
    </source>
</evidence>
<gene>
    <name evidence="2" type="ORF">BC643_3938</name>
</gene>
<evidence type="ECO:0000313" key="2">
    <source>
        <dbReference type="EMBL" id="RKD87930.1"/>
    </source>
</evidence>
<reference evidence="2 3" key="1">
    <citation type="submission" date="2018-09" db="EMBL/GenBank/DDBJ databases">
        <title>Genomic Encyclopedia of Archaeal and Bacterial Type Strains, Phase II (KMG-II): from individual species to whole genera.</title>
        <authorList>
            <person name="Goeker M."/>
        </authorList>
    </citation>
    <scope>NUCLEOTIDE SEQUENCE [LARGE SCALE GENOMIC DNA]</scope>
    <source>
        <strain evidence="2 3">DSM 27148</strain>
    </source>
</reference>
<keyword evidence="1" id="KW-0472">Membrane</keyword>
<comment type="caution">
    <text evidence="2">The sequence shown here is derived from an EMBL/GenBank/DDBJ whole genome shotgun (WGS) entry which is preliminary data.</text>
</comment>
<dbReference type="AlphaFoldDB" id="A0A419VXX6"/>
<protein>
    <recommendedName>
        <fullName evidence="4">DUF3098 family protein</fullName>
    </recommendedName>
</protein>
<keyword evidence="1" id="KW-0812">Transmembrane</keyword>
<organism evidence="2 3">
    <name type="scientific">Mangrovibacterium diazotrophicum</name>
    <dbReference type="NCBI Taxonomy" id="1261403"/>
    <lineage>
        <taxon>Bacteria</taxon>
        <taxon>Pseudomonadati</taxon>
        <taxon>Bacteroidota</taxon>
        <taxon>Bacteroidia</taxon>
        <taxon>Marinilabiliales</taxon>
        <taxon>Prolixibacteraceae</taxon>
        <taxon>Mangrovibacterium</taxon>
    </lineage>
</organism>
<name>A0A419VXX6_9BACT</name>
<evidence type="ECO:0008006" key="4">
    <source>
        <dbReference type="Google" id="ProtNLM"/>
    </source>
</evidence>
<dbReference type="EMBL" id="RAPN01000003">
    <property type="protein sequence ID" value="RKD87930.1"/>
    <property type="molecule type" value="Genomic_DNA"/>
</dbReference>
<dbReference type="Proteomes" id="UP000283387">
    <property type="component" value="Unassembled WGS sequence"/>
</dbReference>
<accession>A0A419VXX6</accession>
<sequence>MLFDRKKYIRLISILLLLILGFVLMSGPGKHPANEFDPSIFSFRRITLAPIIVLASYAGIIWLIMHKPKDECSDEK</sequence>
<dbReference type="InterPro" id="IPR021448">
    <property type="entry name" value="DUF3098"/>
</dbReference>
<dbReference type="RefSeq" id="WP_170154630.1">
    <property type="nucleotide sequence ID" value="NZ_RAPN01000003.1"/>
</dbReference>
<feature type="transmembrane region" description="Helical" evidence="1">
    <location>
        <begin position="46"/>
        <end position="65"/>
    </location>
</feature>
<feature type="transmembrane region" description="Helical" evidence="1">
    <location>
        <begin position="7"/>
        <end position="26"/>
    </location>
</feature>
<keyword evidence="3" id="KW-1185">Reference proteome</keyword>
<keyword evidence="1" id="KW-1133">Transmembrane helix</keyword>
<evidence type="ECO:0000313" key="3">
    <source>
        <dbReference type="Proteomes" id="UP000283387"/>
    </source>
</evidence>
<dbReference type="Pfam" id="PF11297">
    <property type="entry name" value="DUF3098"/>
    <property type="match status" value="1"/>
</dbReference>
<proteinExistence type="predicted"/>